<proteinExistence type="predicted"/>
<dbReference type="KEGG" id="tai:Taci_1390"/>
<evidence type="ECO:0008006" key="3">
    <source>
        <dbReference type="Google" id="ProtNLM"/>
    </source>
</evidence>
<name>D1B6I0_THEAS</name>
<reference evidence="1 2" key="1">
    <citation type="journal article" date="2009" name="Stand. Genomic Sci.">
        <title>Complete genome sequence of Thermanaerovibrio acidaminovorans type strain (Su883).</title>
        <authorList>
            <person name="Chovatia M."/>
            <person name="Sikorski J."/>
            <person name="Schroder M."/>
            <person name="Lapidus A."/>
            <person name="Nolan M."/>
            <person name="Tice H."/>
            <person name="Glavina Del Rio T."/>
            <person name="Copeland A."/>
            <person name="Cheng J.F."/>
            <person name="Lucas S."/>
            <person name="Chen F."/>
            <person name="Bruce D."/>
            <person name="Goodwin L."/>
            <person name="Pitluck S."/>
            <person name="Ivanova N."/>
            <person name="Mavromatis K."/>
            <person name="Ovchinnikova G."/>
            <person name="Pati A."/>
            <person name="Chen A."/>
            <person name="Palaniappan K."/>
            <person name="Land M."/>
            <person name="Hauser L."/>
            <person name="Chang Y.J."/>
            <person name="Jeffries C.D."/>
            <person name="Chain P."/>
            <person name="Saunders E."/>
            <person name="Detter J.C."/>
            <person name="Brettin T."/>
            <person name="Rohde M."/>
            <person name="Goker M."/>
            <person name="Spring S."/>
            <person name="Bristow J."/>
            <person name="Markowitz V."/>
            <person name="Hugenholtz P."/>
            <person name="Kyrpides N.C."/>
            <person name="Klenk H.P."/>
            <person name="Eisen J.A."/>
        </authorList>
    </citation>
    <scope>NUCLEOTIDE SEQUENCE [LARGE SCALE GENOMIC DNA]</scope>
    <source>
        <strain evidence="2">ATCC 49978 / DSM 6589 / Su883</strain>
    </source>
</reference>
<accession>D1B6I0</accession>
<sequence length="193" mass="21381">MIHRRSFSFPWGPLTLGILLLLAPLGGLPAMGVAFLPSDHQGYMIYKGPNGAQSYRIYVSSKGVRIDAQGAVDIYRPDLGVVWRLNGGDKTYQELRYQDHPGYFSLDGVPGTTGESYLGEELVGDVRCSKFLVSRTVGGIRENLVKWVSSKTGLLVKVADRYNRWSMEIRDIKEGPLPEGLFQLPKGYVKAEG</sequence>
<keyword evidence="2" id="KW-1185">Reference proteome</keyword>
<dbReference type="RefSeq" id="WP_012870132.1">
    <property type="nucleotide sequence ID" value="NC_013522.1"/>
</dbReference>
<dbReference type="EMBL" id="CP001818">
    <property type="protein sequence ID" value="ACZ19621.1"/>
    <property type="molecule type" value="Genomic_DNA"/>
</dbReference>
<evidence type="ECO:0000313" key="1">
    <source>
        <dbReference type="EMBL" id="ACZ19621.1"/>
    </source>
</evidence>
<dbReference type="eggNOG" id="COG3026">
    <property type="taxonomic scope" value="Bacteria"/>
</dbReference>
<gene>
    <name evidence="1" type="ordered locus">Taci_1390</name>
</gene>
<organism evidence="1 2">
    <name type="scientific">Thermanaerovibrio acidaminovorans (strain ATCC 49978 / DSM 6589 / Su883)</name>
    <name type="common">Selenomonas acidaminovorans</name>
    <dbReference type="NCBI Taxonomy" id="525903"/>
    <lineage>
        <taxon>Bacteria</taxon>
        <taxon>Thermotogati</taxon>
        <taxon>Synergistota</taxon>
        <taxon>Synergistia</taxon>
        <taxon>Synergistales</taxon>
        <taxon>Synergistaceae</taxon>
        <taxon>Thermanaerovibrio</taxon>
    </lineage>
</organism>
<dbReference type="STRING" id="525903.Taci_1390"/>
<dbReference type="EnsemblBacteria" id="ACZ19621">
    <property type="protein sequence ID" value="ACZ19621"/>
    <property type="gene ID" value="Taci_1390"/>
</dbReference>
<dbReference type="HOGENOM" id="CLU_1408143_0_0_0"/>
<dbReference type="AlphaFoldDB" id="D1B6I0"/>
<evidence type="ECO:0000313" key="2">
    <source>
        <dbReference type="Proteomes" id="UP000002030"/>
    </source>
</evidence>
<protein>
    <recommendedName>
        <fullName evidence="3">DUF4412 domain-containing protein</fullName>
    </recommendedName>
</protein>
<dbReference type="OrthoDB" id="9790106at2"/>
<dbReference type="Proteomes" id="UP000002030">
    <property type="component" value="Chromosome"/>
</dbReference>